<evidence type="ECO:0000259" key="7">
    <source>
        <dbReference type="Pfam" id="PF00296"/>
    </source>
</evidence>
<keyword evidence="4" id="KW-0288">FMN</keyword>
<evidence type="ECO:0000313" key="8">
    <source>
        <dbReference type="EMBL" id="BDI30255.1"/>
    </source>
</evidence>
<dbReference type="PANTHER" id="PTHR42847:SF4">
    <property type="entry name" value="ALKANESULFONATE MONOOXYGENASE-RELATED"/>
    <property type="match status" value="1"/>
</dbReference>
<keyword evidence="3" id="KW-0285">Flavoprotein</keyword>
<dbReference type="EMBL" id="AP025739">
    <property type="protein sequence ID" value="BDI30255.1"/>
    <property type="molecule type" value="Genomic_DNA"/>
</dbReference>
<reference evidence="8 9" key="1">
    <citation type="journal article" date="2019" name="Int. J. Syst. Evol. Microbiol.">
        <title>Capsulimonas corticalis gen. nov., sp. nov., an aerobic capsulated bacterium, of a novel bacterial order, Capsulimonadales ord. nov., of the class Armatimonadia of the phylum Armatimonadetes.</title>
        <authorList>
            <person name="Li J."/>
            <person name="Kudo C."/>
            <person name="Tonouchi A."/>
        </authorList>
    </citation>
    <scope>NUCLEOTIDE SEQUENCE [LARGE SCALE GENOMIC DNA]</scope>
    <source>
        <strain evidence="8 9">AX-7</strain>
    </source>
</reference>
<dbReference type="NCBIfam" id="TIGR03565">
    <property type="entry name" value="alk_sulf_monoox"/>
    <property type="match status" value="1"/>
</dbReference>
<dbReference type="SUPFAM" id="SSF51679">
    <property type="entry name" value="Bacterial luciferase-like"/>
    <property type="match status" value="1"/>
</dbReference>
<evidence type="ECO:0000256" key="4">
    <source>
        <dbReference type="ARBA" id="ARBA00022643"/>
    </source>
</evidence>
<dbReference type="InterPro" id="IPR050172">
    <property type="entry name" value="SsuD_RutA_monooxygenase"/>
</dbReference>
<evidence type="ECO:0000313" key="9">
    <source>
        <dbReference type="Proteomes" id="UP000287394"/>
    </source>
</evidence>
<organism evidence="8 9">
    <name type="scientific">Capsulimonas corticalis</name>
    <dbReference type="NCBI Taxonomy" id="2219043"/>
    <lineage>
        <taxon>Bacteria</taxon>
        <taxon>Bacillati</taxon>
        <taxon>Armatimonadota</taxon>
        <taxon>Armatimonadia</taxon>
        <taxon>Capsulimonadales</taxon>
        <taxon>Capsulimonadaceae</taxon>
        <taxon>Capsulimonas</taxon>
    </lineage>
</organism>
<dbReference type="Proteomes" id="UP000287394">
    <property type="component" value="Chromosome"/>
</dbReference>
<evidence type="ECO:0000256" key="3">
    <source>
        <dbReference type="ARBA" id="ARBA00022630"/>
    </source>
</evidence>
<evidence type="ECO:0000256" key="5">
    <source>
        <dbReference type="ARBA" id="ARBA00023002"/>
    </source>
</evidence>
<dbReference type="NCBIfam" id="NF001939">
    <property type="entry name" value="PRK00719.1"/>
    <property type="match status" value="1"/>
</dbReference>
<dbReference type="RefSeq" id="WP_119321225.1">
    <property type="nucleotide sequence ID" value="NZ_AP025739.1"/>
</dbReference>
<dbReference type="AlphaFoldDB" id="A0A402CV23"/>
<evidence type="ECO:0000256" key="1">
    <source>
        <dbReference type="ARBA" id="ARBA00007044"/>
    </source>
</evidence>
<dbReference type="OrthoDB" id="9814695at2"/>
<evidence type="ECO:0000256" key="2">
    <source>
        <dbReference type="ARBA" id="ARBA00012113"/>
    </source>
</evidence>
<gene>
    <name evidence="8" type="primary">ssuD_1</name>
    <name evidence="8" type="ORF">CCAX7_23060</name>
</gene>
<dbReference type="InterPro" id="IPR019911">
    <property type="entry name" value="Alkanesulphonate_mOase_FMN-dep"/>
</dbReference>
<dbReference type="GO" id="GO:0046306">
    <property type="term" value="P:alkanesulfonate catabolic process"/>
    <property type="evidence" value="ECO:0007669"/>
    <property type="project" value="TreeGrafter"/>
</dbReference>
<dbReference type="PANTHER" id="PTHR42847">
    <property type="entry name" value="ALKANESULFONATE MONOOXYGENASE"/>
    <property type="match status" value="1"/>
</dbReference>
<sequence length="396" mass="44269">MHVFWYLPTQGDERYLGSTIGQRQPTHKYLTQIAQAVDNLGYEGMLLGTGLKQDPWIVATSLITATEKLKFLVAHRPSILPPALAARMAATFDHISQGRLLLNIVTGGGPLKNEGVFLDHDERYAHTDEYLTVWRALLRGEEVNFHGKHVQIENAQLRFDPYTKPYPPLYFGGSSPAALEVAAKHVDVYLTWGEPPALAAEKINEVRRLAALHGRTVRFGIRLHVIVRETEREAWEAAERLIRYVNDDKIAASQAQFARSESEGQRRMQQLHGGRRDKLEISPNLWAGVGLVRGGAGTALVGDAESVYQRMKEYTDIGFDTFVLSGYPSLEESYHFAEGVFPLIRRDQIKLSAADSVFAYRAPEAADLRVLRRYDASESAEARLSENGSLSSALRP</sequence>
<feature type="domain" description="Luciferase-like" evidence="7">
    <location>
        <begin position="1"/>
        <end position="320"/>
    </location>
</feature>
<dbReference type="CDD" id="cd01094">
    <property type="entry name" value="Alkanesulfonate_monoxygenase"/>
    <property type="match status" value="1"/>
</dbReference>
<keyword evidence="5" id="KW-0560">Oxidoreductase</keyword>
<accession>A0A402CV23</accession>
<keyword evidence="6 8" id="KW-0503">Monooxygenase</keyword>
<dbReference type="Pfam" id="PF00296">
    <property type="entry name" value="Bac_luciferase"/>
    <property type="match status" value="1"/>
</dbReference>
<dbReference type="InterPro" id="IPR036661">
    <property type="entry name" value="Luciferase-like_sf"/>
</dbReference>
<dbReference type="FunCoup" id="A0A402CV23">
    <property type="interactions" value="78"/>
</dbReference>
<comment type="similarity">
    <text evidence="1">Belongs to the SsuD family.</text>
</comment>
<protein>
    <recommendedName>
        <fullName evidence="2">alkanesulfonate monooxygenase</fullName>
        <ecNumber evidence="2">1.14.14.5</ecNumber>
    </recommendedName>
</protein>
<dbReference type="EC" id="1.14.14.5" evidence="2"/>
<name>A0A402CV23_9BACT</name>
<dbReference type="Gene3D" id="3.20.20.30">
    <property type="entry name" value="Luciferase-like domain"/>
    <property type="match status" value="1"/>
</dbReference>
<dbReference type="InterPro" id="IPR011251">
    <property type="entry name" value="Luciferase-like_dom"/>
</dbReference>
<dbReference type="GO" id="GO:0008726">
    <property type="term" value="F:alkanesulfonate monooxygenase activity"/>
    <property type="evidence" value="ECO:0007669"/>
    <property type="project" value="UniProtKB-EC"/>
</dbReference>
<proteinExistence type="inferred from homology"/>
<evidence type="ECO:0000256" key="6">
    <source>
        <dbReference type="ARBA" id="ARBA00023033"/>
    </source>
</evidence>
<keyword evidence="9" id="KW-1185">Reference proteome</keyword>
<dbReference type="KEGG" id="ccot:CCAX7_23060"/>